<keyword evidence="7" id="KW-0548">Nucleotidyltransferase</keyword>
<dbReference type="SUPFAM" id="SSF53098">
    <property type="entry name" value="Ribonuclease H-like"/>
    <property type="match status" value="1"/>
</dbReference>
<evidence type="ECO:0000256" key="20">
    <source>
        <dbReference type="SAM" id="MobiDB-lite"/>
    </source>
</evidence>
<dbReference type="InterPro" id="IPR042087">
    <property type="entry name" value="DNA_pol_B_thumb"/>
</dbReference>
<dbReference type="InterPro" id="IPR030559">
    <property type="entry name" value="PolZ_Rev3"/>
</dbReference>
<evidence type="ECO:0000259" key="25">
    <source>
        <dbReference type="Pfam" id="PF24055"/>
    </source>
</evidence>
<dbReference type="Gene3D" id="1.10.287.690">
    <property type="entry name" value="Helix hairpin bin"/>
    <property type="match status" value="1"/>
</dbReference>
<dbReference type="GO" id="GO:0046872">
    <property type="term" value="F:metal ion binding"/>
    <property type="evidence" value="ECO:0007669"/>
    <property type="project" value="UniProtKB-KW"/>
</dbReference>
<reference evidence="27" key="1">
    <citation type="submission" date="2025-08" db="UniProtKB">
        <authorList>
            <consortium name="Ensembl"/>
        </authorList>
    </citation>
    <scope>IDENTIFICATION</scope>
</reference>
<dbReference type="InterPro" id="IPR006133">
    <property type="entry name" value="DNA-dir_DNA_pol_B_exonuc"/>
</dbReference>
<feature type="region of interest" description="Disordered" evidence="20">
    <location>
        <begin position="480"/>
        <end position="504"/>
    </location>
</feature>
<evidence type="ECO:0000256" key="6">
    <source>
        <dbReference type="ARBA" id="ARBA00022679"/>
    </source>
</evidence>
<dbReference type="GO" id="GO:0031981">
    <property type="term" value="C:nuclear lumen"/>
    <property type="evidence" value="ECO:0007669"/>
    <property type="project" value="UniProtKB-ARBA"/>
</dbReference>
<dbReference type="InterPro" id="IPR056447">
    <property type="entry name" value="REV3_N"/>
</dbReference>
<feature type="compositionally biased region" description="Low complexity" evidence="20">
    <location>
        <begin position="1683"/>
        <end position="1700"/>
    </location>
</feature>
<dbReference type="CDD" id="cd05778">
    <property type="entry name" value="DNA_polB_zeta_exo"/>
    <property type="match status" value="1"/>
</dbReference>
<dbReference type="PANTHER" id="PTHR45812:SF1">
    <property type="entry name" value="DNA POLYMERASE ZETA CATALYTIC SUBUNIT"/>
    <property type="match status" value="1"/>
</dbReference>
<feature type="compositionally biased region" description="Basic residues" evidence="20">
    <location>
        <begin position="1464"/>
        <end position="1483"/>
    </location>
</feature>
<reference evidence="27" key="2">
    <citation type="submission" date="2025-09" db="UniProtKB">
        <authorList>
            <consortium name="Ensembl"/>
        </authorList>
    </citation>
    <scope>IDENTIFICATION</scope>
</reference>
<feature type="domain" description="DNA polymerase zeta catalytic subunit N-terminal" evidence="26">
    <location>
        <begin position="1"/>
        <end position="55"/>
    </location>
</feature>
<evidence type="ECO:0000259" key="24">
    <source>
        <dbReference type="Pfam" id="PF15735"/>
    </source>
</evidence>
<evidence type="ECO:0000259" key="21">
    <source>
        <dbReference type="Pfam" id="PF00136"/>
    </source>
</evidence>
<accession>A0A8C1M298</accession>
<feature type="region of interest" description="Disordered" evidence="20">
    <location>
        <begin position="1182"/>
        <end position="1246"/>
    </location>
</feature>
<dbReference type="Pfam" id="PF03104">
    <property type="entry name" value="DNA_pol_B_exo1"/>
    <property type="match status" value="1"/>
</dbReference>
<dbReference type="Gene3D" id="3.90.1600.10">
    <property type="entry name" value="Palm domain of DNA polymerase"/>
    <property type="match status" value="1"/>
</dbReference>
<keyword evidence="15" id="KW-0539">Nucleus</keyword>
<dbReference type="EC" id="2.7.7.7" evidence="4"/>
<dbReference type="Pfam" id="PF24055">
    <property type="entry name" value="POL3_N"/>
    <property type="match status" value="1"/>
</dbReference>
<evidence type="ECO:0000256" key="7">
    <source>
        <dbReference type="ARBA" id="ARBA00022695"/>
    </source>
</evidence>
<feature type="domain" description="DNA-directed DNA polymerase family B multifunctional" evidence="21">
    <location>
        <begin position="2338"/>
        <end position="2788"/>
    </location>
</feature>
<feature type="domain" description="DUF4683" evidence="24">
    <location>
        <begin position="700"/>
        <end position="1082"/>
    </location>
</feature>
<dbReference type="Pfam" id="PF00136">
    <property type="entry name" value="DNA_pol_B"/>
    <property type="match status" value="1"/>
</dbReference>
<keyword evidence="9" id="KW-0227">DNA damage</keyword>
<feature type="compositionally biased region" description="Basic and acidic residues" evidence="20">
    <location>
        <begin position="1873"/>
        <end position="1887"/>
    </location>
</feature>
<evidence type="ECO:0000259" key="22">
    <source>
        <dbReference type="Pfam" id="PF03104"/>
    </source>
</evidence>
<evidence type="ECO:0000256" key="19">
    <source>
        <dbReference type="ARBA" id="ARBA00075683"/>
    </source>
</evidence>
<evidence type="ECO:0000256" key="10">
    <source>
        <dbReference type="ARBA" id="ARBA00022833"/>
    </source>
</evidence>
<dbReference type="InterPro" id="IPR006172">
    <property type="entry name" value="DNA-dir_DNA_pol_B"/>
</dbReference>
<dbReference type="CDD" id="cd22287">
    <property type="entry name" value="REV3L_RBD"/>
    <property type="match status" value="1"/>
</dbReference>
<feature type="compositionally biased region" description="Polar residues" evidence="20">
    <location>
        <begin position="1210"/>
        <end position="1246"/>
    </location>
</feature>
<dbReference type="InterPro" id="IPR012337">
    <property type="entry name" value="RNaseH-like_sf"/>
</dbReference>
<dbReference type="InterPro" id="IPR017964">
    <property type="entry name" value="DNA-dir_DNA_pol_B_CS"/>
</dbReference>
<dbReference type="InterPro" id="IPR025687">
    <property type="entry name" value="Znf-C4pol"/>
</dbReference>
<dbReference type="InterPro" id="IPR043502">
    <property type="entry name" value="DNA/RNA_pol_sf"/>
</dbReference>
<keyword evidence="11" id="KW-0239">DNA-directed DNA polymerase</keyword>
<feature type="compositionally biased region" description="Polar residues" evidence="20">
    <location>
        <begin position="1962"/>
        <end position="1981"/>
    </location>
</feature>
<feature type="domain" description="C4-type zinc-finger of DNA polymerase delta" evidence="23">
    <location>
        <begin position="2832"/>
        <end position="2899"/>
    </location>
</feature>
<organism evidence="27 28">
    <name type="scientific">Cyprinus carpio</name>
    <name type="common">Common carp</name>
    <dbReference type="NCBI Taxonomy" id="7962"/>
    <lineage>
        <taxon>Eukaryota</taxon>
        <taxon>Metazoa</taxon>
        <taxon>Chordata</taxon>
        <taxon>Craniata</taxon>
        <taxon>Vertebrata</taxon>
        <taxon>Euteleostomi</taxon>
        <taxon>Actinopterygii</taxon>
        <taxon>Neopterygii</taxon>
        <taxon>Teleostei</taxon>
        <taxon>Ostariophysi</taxon>
        <taxon>Cypriniformes</taxon>
        <taxon>Cyprinidae</taxon>
        <taxon>Cyprininae</taxon>
        <taxon>Cyprinus</taxon>
    </lineage>
</organism>
<feature type="domain" description="DNA polymerase delta/zeta catalytic subunit N-terminal" evidence="25">
    <location>
        <begin position="56"/>
        <end position="134"/>
    </location>
</feature>
<dbReference type="Pfam" id="PF14260">
    <property type="entry name" value="zf-C4pol"/>
    <property type="match status" value="1"/>
</dbReference>
<evidence type="ECO:0000259" key="26">
    <source>
        <dbReference type="Pfam" id="PF24065"/>
    </source>
</evidence>
<keyword evidence="12" id="KW-0408">Iron</keyword>
<protein>
    <recommendedName>
        <fullName evidence="5">DNA polymerase zeta catalytic subunit</fullName>
        <ecNumber evidence="4">2.7.7.7</ecNumber>
    </recommendedName>
    <alternativeName>
        <fullName evidence="19">Protein reversionless 3-like</fullName>
    </alternativeName>
</protein>
<dbReference type="Pfam" id="PF24065">
    <property type="entry name" value="REV3_N"/>
    <property type="match status" value="1"/>
</dbReference>
<evidence type="ECO:0000313" key="28">
    <source>
        <dbReference type="Proteomes" id="UP000694427"/>
    </source>
</evidence>
<evidence type="ECO:0000256" key="12">
    <source>
        <dbReference type="ARBA" id="ARBA00023004"/>
    </source>
</evidence>
<proteinExistence type="inferred from homology"/>
<dbReference type="PRINTS" id="PR00106">
    <property type="entry name" value="DNAPOLB"/>
</dbReference>
<evidence type="ECO:0000256" key="17">
    <source>
        <dbReference type="ARBA" id="ARBA00059263"/>
    </source>
</evidence>
<dbReference type="InterPro" id="IPR032757">
    <property type="entry name" value="DUF4683"/>
</dbReference>
<evidence type="ECO:0000256" key="18">
    <source>
        <dbReference type="ARBA" id="ARBA00066163"/>
    </source>
</evidence>
<comment type="cofactor">
    <cofactor evidence="1">
        <name>[4Fe-4S] cluster</name>
        <dbReference type="ChEBI" id="CHEBI:49883"/>
    </cofactor>
</comment>
<comment type="subcellular location">
    <subcellularLocation>
        <location evidence="2">Nucleus</location>
    </subcellularLocation>
</comment>
<comment type="catalytic activity">
    <reaction evidence="16">
        <text>DNA(n) + a 2'-deoxyribonucleoside 5'-triphosphate = DNA(n+1) + diphosphate</text>
        <dbReference type="Rhea" id="RHEA:22508"/>
        <dbReference type="Rhea" id="RHEA-COMP:17339"/>
        <dbReference type="Rhea" id="RHEA-COMP:17340"/>
        <dbReference type="ChEBI" id="CHEBI:33019"/>
        <dbReference type="ChEBI" id="CHEBI:61560"/>
        <dbReference type="ChEBI" id="CHEBI:173112"/>
        <dbReference type="EC" id="2.7.7.7"/>
    </reaction>
</comment>
<dbReference type="Proteomes" id="UP000694427">
    <property type="component" value="Unplaced"/>
</dbReference>
<evidence type="ECO:0000256" key="4">
    <source>
        <dbReference type="ARBA" id="ARBA00012417"/>
    </source>
</evidence>
<feature type="region of interest" description="Disordered" evidence="20">
    <location>
        <begin position="1863"/>
        <end position="1891"/>
    </location>
</feature>
<keyword evidence="6" id="KW-0808">Transferase</keyword>
<sequence>MFSVRIVTADYYMSSPIRDLDVCYSELRESDVKKVPVVRIFGATPAGQKTCLHLHGVFPYIYVPYDGFGQDADRYLRQLAYSIDRALNVSMGNPSSNVQHIFKVALVSGMPFYGYHMKEKTFMKIYLYNPQMVKRVSELLQGGAVMNKIFQPHEAHIPFLLQLFIDYNLYGMNMISLAAVKFRKKPHPCTSKLSDGGLSDTMRWEDDNIPSSLILEEVERMSVCELEVDAVAADVLNRLEIENQIGRNPGLQAIWDDEKQRRHERCQSSHIDMPESQGEKRSCMETFFFAAQLLILLGVHDKYRPIINVHLDSKAGSLINTKRHGGKDAEVAVVNEEAILSLLENSQTFLPHSQGPNQSAILDSSQDQAMVDLFEALADDGFRADRSRAVSQQLSGIASCVCNSDDEEAGPELEKEESELSRIMSQRWDCDMTGPSAGQRLCMKEANESSSEEQQASSDEEIYWKGNRALLTDLSIPQLDGAADENSDSSLTDKESRTHSSLKAPDKILGSRNVFPNEAVRMEPPSSAKIVIEYKCAEQKLNQEDLAEKHLKSEEANEYSTGLRVNKEVPYIPPVKHPIPFKTANIPKLGAEKIGVHSLYTDENQATGLNQPDPDDSIFGNSKLAQSIKNSTSIKNVEKNHLSIPENHKSFFVCYSELMNCPTKTEMQLSPNDCRRPVISFDQTQSPMEESQALGPQEGETGQDKKEEDVSKLKIRYEDYQENKTERTIVAQQEAHYKFFPSVILSNCLSRPIKKQTGSKIGDGCSTLDHPEQRRSRLKLIKKKTAFGQKRVSPVRTPSPMKEEATALLSNALGSLNQKETYKEVDMETSDPPTIEGLIKNSVEDELADIPTKISCTKVSSLPGSKYTLRAKRKMSYDSENGDQASSGTFKQALVQHEGLKGKDHVFSQKKRKLTKKEPPIIIKYIIINRFKGQKNMLVKISKINADEACTVLTPERLAKYKKLAPLKEFWPKVPESTAVKYPLIEAKVKKCPKRKAKVNPVSKRAGTPPKSRCPRASQTRRAKHAKALITLPKLPPPWPCYNELTDDCCTEYSDVMVELGYLSERASSPTDSTPPRCWSPTEPLLGSNSNLINPHNDPCLGTSYQVLAPKPYQRGLWDRSRTPRSKKTSATSPKRKANTTTKSVNKDSVTSVNSQRKGIQAASRRHKTRFESIEGIVLEDDTSTSQKDRMLNEKQVPSRKQVRGEESDNSQAPHSVNNAPITSSSDDLTPYQHPSSLKSSQEDFTISCSGSQTEVTSTGKKSNQDVFVFNTIASNDSQKDSQIGLNPCIEKSLNHILSPSTKKVGHPCSVITYSSTNSKSQNMSQDGTIIKSLYEFKSEVSDHEENTRTVQHLQSTRKTTIKSRRPQTKKKNTITLLESVDCRSSLMPSATSAIKAGLHTGLTLSSDPKIDEMCVPALPSGLAVLKELLQKRQLKAGQESHESDHVTEDMSSTSQLKDIPKTAKSKTAHSSTSRKPRGARTKVPKELQFKIRSNKMKQDDLRIDHLSSDDSPVFFSDPGFDSCCSIEDSLSPELPENYSFDINAIGQTEFSGLYSGNQFVLTDRNLPQKFLSDVSQEVFGVDESSKHEQDCHKSGALSPELFDKSFCESGKVYPNKVSLDSEKIFSKDWGGSLGKIHGLSHFQDFHCEKKDVLLDPEPFSPLTSASFAYNGVSPNSDPLDGSSATPSSSPQSINSLSQLKNGGQSSKSGGTHILKPLMSPPTREEILATLMDLDLSEATYQEPFCSDPSDAPLKPREVGGRKLILETRLANELVEFHGDLSQNGLQFWKIAFSAMTNQAYGPNNGCKSSILIKHQTPFSGSDQKVIMLPCKCAPSREQVQLWLQAKKQYECLQSDRKQVGGQATDYNLPSSENHDKSWKKKDEKASELQSISGNGLSLPLHISPVKAASSNSSPKSTKCILDIETNKGCQITSPNSPNLSTLQQRYAEIKEDEDKEDVTDVLQSPSLDQSQNLNDTSLENVQPKDLLSPSVFSVKHLDSDVKCSYLLHSTPVHRRSYTDDDGSSYNIEPRSQRRHQKGNKNKDALRRVLLTTQMKNQLTTMNVPKRENSQIEGPSICNSYGFKVSMQNLQEAKALHEVQHLIMISMELHARTRRDLEPDPEFDPICALFYCLSSDVPLPNCDTTQMTGAIVIDKDCCSSAQASRSTAPLLFKSGVTGLLVTYVIDEKELFEEVTNILRKYDPDILVGYEVQMHSWGYLLQRASTLGVDLCQQLSRVPGKVSSFSSSVPVCYLTKLKHIMLKINYCIYGISFLHCVCDIFWSYKQNTVYYILCVCSVIWVRWKVVDHYVSRVCGTVQLLQQQDIIGRTSELARVFGIQFYHVLTRGSQYRVESMMLRIAKPMNYIPVTPSTQQRAQQRAPQCIPLVMEPESRFYSNSVIVLDFQSLYPSIIIAYNYCFSTCLGRVENLGTCDEFRFGCTSLRVPPDLLYQLRNDITISPNGVAFVKSSVRKGVLPSMLEEILKTRIMVKQSMKAYKNDKALLRLLDARQLGLKLIANVTFGYTSANFSGRMPSVEVGDSIVHKARETLERAIKMVNDTKKWGARVVYGDTDSMFVLLKGATKEQAFKIGNEIAEAVTATNPKPVKLKFEKVYLPCVLQTKKRYVGYMYESLDQKNPVFDAKGIETVRRDGCPAVAKILERSLKLLFESRDISQVKQYVQRQCVKVLEAKASMQDLIFAKEYRGSGSYRPGACVPALELTRRMMSYDRRLEPRVGERVPYVIVYGMPGVPLIQLVRRPVEVLQDPSLRLNTTYYITKQILPPLARIFNLIGVDVFSWYHELPRVQKAWSSVNGGGEEGTRKGTISQYFTTLHCPVCDELTQLGVCEGCRAEPQRVAVHLHQDLRLWESQLDQLLKVCRSCSGSAERQVPCVSLDCPILYKLSRVNRNLSRGPYLRQLLEQF</sequence>
<dbReference type="Gene3D" id="3.30.420.10">
    <property type="entry name" value="Ribonuclease H-like superfamily/Ribonuclease H"/>
    <property type="match status" value="2"/>
</dbReference>
<keyword evidence="14" id="KW-0234">DNA repair</keyword>
<comment type="subunit">
    <text evidence="18">Heterodimer with MAD2L2. This dimer forms the minimal DNA polymerase zeta complex (Pol-zeta2), with REV3L bearing DNA polymerase catalytic activity, although its activity is very low in this context. Component of the tetrameric Pol-zeta complex (Pol-zeta4), which consists of REV3L, MAD2L2, POLD2 and POLD3; Pol-zeta4 is the fully active form of DNA polymerase zeta.</text>
</comment>
<dbReference type="SMART" id="SM00486">
    <property type="entry name" value="POLBc"/>
    <property type="match status" value="1"/>
</dbReference>
<dbReference type="InterPro" id="IPR056435">
    <property type="entry name" value="DPOD/Z_N"/>
</dbReference>
<name>A0A8C1M298_CYPCA</name>
<evidence type="ECO:0000256" key="11">
    <source>
        <dbReference type="ARBA" id="ARBA00022932"/>
    </source>
</evidence>
<feature type="region of interest" description="Disordered" evidence="20">
    <location>
        <begin position="685"/>
        <end position="710"/>
    </location>
</feature>
<evidence type="ECO:0000256" key="8">
    <source>
        <dbReference type="ARBA" id="ARBA00022723"/>
    </source>
</evidence>
<feature type="compositionally biased region" description="Polar residues" evidence="20">
    <location>
        <begin position="1701"/>
        <end position="1710"/>
    </location>
</feature>
<dbReference type="GO" id="GO:0003677">
    <property type="term" value="F:DNA binding"/>
    <property type="evidence" value="ECO:0007669"/>
    <property type="project" value="InterPro"/>
</dbReference>
<dbReference type="GO" id="GO:0000166">
    <property type="term" value="F:nucleotide binding"/>
    <property type="evidence" value="ECO:0007669"/>
    <property type="project" value="InterPro"/>
</dbReference>
<dbReference type="GO" id="GO:0016035">
    <property type="term" value="C:zeta DNA polymerase complex"/>
    <property type="evidence" value="ECO:0007669"/>
    <property type="project" value="InterPro"/>
</dbReference>
<evidence type="ECO:0000256" key="14">
    <source>
        <dbReference type="ARBA" id="ARBA00023204"/>
    </source>
</evidence>
<dbReference type="SUPFAM" id="SSF56672">
    <property type="entry name" value="DNA/RNA polymerases"/>
    <property type="match status" value="1"/>
</dbReference>
<feature type="region of interest" description="Disordered" evidence="20">
    <location>
        <begin position="1672"/>
        <end position="1719"/>
    </location>
</feature>
<dbReference type="FunFam" id="3.30.342.10:FF:000002">
    <property type="entry name" value="DNA polymerase zeta catalytic subunit isoform X1"/>
    <property type="match status" value="1"/>
</dbReference>
<keyword evidence="8" id="KW-0479">Metal-binding</keyword>
<dbReference type="InterPro" id="IPR023211">
    <property type="entry name" value="DNA_pol_palm_dom_sf"/>
</dbReference>
<dbReference type="GO" id="GO:0051536">
    <property type="term" value="F:iron-sulfur cluster binding"/>
    <property type="evidence" value="ECO:0007669"/>
    <property type="project" value="UniProtKB-KW"/>
</dbReference>
<dbReference type="PROSITE" id="PS00116">
    <property type="entry name" value="DNA_POLYMERASE_B"/>
    <property type="match status" value="1"/>
</dbReference>
<dbReference type="CDD" id="cd05534">
    <property type="entry name" value="POLBc_zeta"/>
    <property type="match status" value="1"/>
</dbReference>
<evidence type="ECO:0000256" key="3">
    <source>
        <dbReference type="ARBA" id="ARBA00005755"/>
    </source>
</evidence>
<evidence type="ECO:0000256" key="9">
    <source>
        <dbReference type="ARBA" id="ARBA00022763"/>
    </source>
</evidence>
<keyword evidence="10" id="KW-0862">Zinc</keyword>
<feature type="compositionally biased region" description="Basic and acidic residues" evidence="20">
    <location>
        <begin position="1439"/>
        <end position="1449"/>
    </location>
</feature>
<comment type="function">
    <text evidence="17">Catalytic subunit of the DNA polymerase zeta complex, an error-prone polymerase specialized in translesion DNA synthesis (TLS). Lacks an intrinsic 3'-5' exonuclease activity and thus has no proofreading function.</text>
</comment>
<evidence type="ECO:0000259" key="23">
    <source>
        <dbReference type="Pfam" id="PF14260"/>
    </source>
</evidence>
<evidence type="ECO:0000256" key="16">
    <source>
        <dbReference type="ARBA" id="ARBA00049244"/>
    </source>
</evidence>
<feature type="region of interest" description="Disordered" evidence="20">
    <location>
        <begin position="1113"/>
        <end position="1168"/>
    </location>
</feature>
<feature type="compositionally biased region" description="Basic residues" evidence="20">
    <location>
        <begin position="1123"/>
        <end position="1138"/>
    </location>
</feature>
<dbReference type="GO" id="GO:0003887">
    <property type="term" value="F:DNA-directed DNA polymerase activity"/>
    <property type="evidence" value="ECO:0007669"/>
    <property type="project" value="UniProtKB-KW"/>
</dbReference>
<evidence type="ECO:0000256" key="2">
    <source>
        <dbReference type="ARBA" id="ARBA00004123"/>
    </source>
</evidence>
<dbReference type="FunFam" id="1.10.132.60:FF:000005">
    <property type="entry name" value="Putative DNA polymerase zeta catalytic subunit"/>
    <property type="match status" value="1"/>
</dbReference>
<keyword evidence="28" id="KW-1185">Reference proteome</keyword>
<evidence type="ECO:0000256" key="15">
    <source>
        <dbReference type="ARBA" id="ARBA00023242"/>
    </source>
</evidence>
<feature type="region of interest" description="Disordered" evidence="20">
    <location>
        <begin position="2014"/>
        <end position="2043"/>
    </location>
</feature>
<dbReference type="Pfam" id="PF15735">
    <property type="entry name" value="DUF4683"/>
    <property type="match status" value="1"/>
</dbReference>
<evidence type="ECO:0000313" key="27">
    <source>
        <dbReference type="Ensembl" id="ENSCCRP00010071162.1"/>
    </source>
</evidence>
<evidence type="ECO:0000256" key="5">
    <source>
        <dbReference type="ARBA" id="ARBA00021589"/>
    </source>
</evidence>
<comment type="similarity">
    <text evidence="3">Belongs to the DNA polymerase type-B family.</text>
</comment>
<feature type="domain" description="DNA-directed DNA polymerase family B exonuclease" evidence="22">
    <location>
        <begin position="2088"/>
        <end position="2241"/>
    </location>
</feature>
<dbReference type="PANTHER" id="PTHR45812">
    <property type="entry name" value="DNA POLYMERASE ZETA CATALYTIC SUBUNIT"/>
    <property type="match status" value="1"/>
</dbReference>
<dbReference type="GO" id="GO:0000724">
    <property type="term" value="P:double-strand break repair via homologous recombination"/>
    <property type="evidence" value="ECO:0007669"/>
    <property type="project" value="TreeGrafter"/>
</dbReference>
<dbReference type="FunFam" id="1.10.287.690:FF:000002">
    <property type="entry name" value="DNA polymerase zeta"/>
    <property type="match status" value="1"/>
</dbReference>
<feature type="region of interest" description="Disordered" evidence="20">
    <location>
        <begin position="1436"/>
        <end position="1492"/>
    </location>
</feature>
<dbReference type="Gene3D" id="3.30.342.10">
    <property type="entry name" value="DNA Polymerase, chain B, domain 1"/>
    <property type="match status" value="1"/>
</dbReference>
<keyword evidence="13" id="KW-0411">Iron-sulfur</keyword>
<evidence type="ECO:0000256" key="1">
    <source>
        <dbReference type="ARBA" id="ARBA00001966"/>
    </source>
</evidence>
<dbReference type="Gene3D" id="1.10.132.60">
    <property type="entry name" value="DNA polymerase family B, C-terminal domain"/>
    <property type="match status" value="1"/>
</dbReference>
<dbReference type="InterPro" id="IPR006134">
    <property type="entry name" value="DNA-dir_DNA_pol_B_multi_dom"/>
</dbReference>
<feature type="region of interest" description="Disordered" evidence="20">
    <location>
        <begin position="1952"/>
        <end position="1982"/>
    </location>
</feature>
<feature type="compositionally biased region" description="Polar residues" evidence="20">
    <location>
        <begin position="1139"/>
        <end position="1158"/>
    </location>
</feature>
<evidence type="ECO:0000256" key="13">
    <source>
        <dbReference type="ARBA" id="ARBA00023014"/>
    </source>
</evidence>
<dbReference type="GO" id="GO:0042276">
    <property type="term" value="P:error-prone translesion synthesis"/>
    <property type="evidence" value="ECO:0007669"/>
    <property type="project" value="TreeGrafter"/>
</dbReference>
<dbReference type="Ensembl" id="ENSCCRT00010078657.1">
    <property type="protein sequence ID" value="ENSCCRP00010071162.1"/>
    <property type="gene ID" value="ENSCCRG00010030843.1"/>
</dbReference>
<feature type="region of interest" description="Disordered" evidence="20">
    <location>
        <begin position="996"/>
        <end position="1020"/>
    </location>
</feature>
<dbReference type="InterPro" id="IPR036397">
    <property type="entry name" value="RNaseH_sf"/>
</dbReference>